<gene>
    <name evidence="2" type="ORF">C8D93_101271</name>
</gene>
<protein>
    <recommendedName>
        <fullName evidence="4">Cytochrome c domain-containing protein</fullName>
    </recommendedName>
</protein>
<evidence type="ECO:0000256" key="1">
    <source>
        <dbReference type="SAM" id="SignalP"/>
    </source>
</evidence>
<feature type="signal peptide" evidence="1">
    <location>
        <begin position="1"/>
        <end position="22"/>
    </location>
</feature>
<dbReference type="OrthoDB" id="338827at2"/>
<sequence>MFALRPPTLPLMLMLACAPAVAAPGLHDAPGLLSETGLYADIARREVAADVIPFSPQYPLWSDGASKRRWIRLPAGTAIDASNPDAWVFPIGTRLWKQFAVGRAIETRMIDRIEDGSWRFVSYVWREDGTDAELAPVRGMRVATQDGDYRIPSQADCRVCHEGAAVPVLGFSALQLSADRDPLAPHAETPDPVATDLDALMRSGRLTGLPADKAPRIDAPTPVTRAALGYLHANCGHCHDNAQDAGVPTGLLLAQRVADPAHNDAVLASLVAPADRYRPQNLAADTRLQVLAQRMATRDPRAQMPPLGTAHVDTEGLALIQRWLDESSPTAQGGMP</sequence>
<organism evidence="2 3">
    <name type="scientific">Sinimarinibacterium flocculans</name>
    <dbReference type="NCBI Taxonomy" id="985250"/>
    <lineage>
        <taxon>Bacteria</taxon>
        <taxon>Pseudomonadati</taxon>
        <taxon>Pseudomonadota</taxon>
        <taxon>Gammaproteobacteria</taxon>
        <taxon>Nevskiales</taxon>
        <taxon>Nevskiaceae</taxon>
        <taxon>Sinimarinibacterium</taxon>
    </lineage>
</organism>
<reference evidence="2 3" key="1">
    <citation type="submission" date="2018-04" db="EMBL/GenBank/DDBJ databases">
        <title>Genomic Encyclopedia of Type Strains, Phase IV (KMG-IV): sequencing the most valuable type-strain genomes for metagenomic binning, comparative biology and taxonomic classification.</title>
        <authorList>
            <person name="Goeker M."/>
        </authorList>
    </citation>
    <scope>NUCLEOTIDE SEQUENCE [LARGE SCALE GENOMIC DNA]</scope>
    <source>
        <strain evidence="2 3">DSM 104150</strain>
    </source>
</reference>
<evidence type="ECO:0000313" key="3">
    <source>
        <dbReference type="Proteomes" id="UP000248330"/>
    </source>
</evidence>
<dbReference type="EMBL" id="QICN01000001">
    <property type="protein sequence ID" value="PXV71226.1"/>
    <property type="molecule type" value="Genomic_DNA"/>
</dbReference>
<dbReference type="Proteomes" id="UP000248330">
    <property type="component" value="Unassembled WGS sequence"/>
</dbReference>
<proteinExistence type="predicted"/>
<dbReference type="PROSITE" id="PS51257">
    <property type="entry name" value="PROKAR_LIPOPROTEIN"/>
    <property type="match status" value="1"/>
</dbReference>
<comment type="caution">
    <text evidence="2">The sequence shown here is derived from an EMBL/GenBank/DDBJ whole genome shotgun (WGS) entry which is preliminary data.</text>
</comment>
<accession>A0A318ENZ2</accession>
<dbReference type="AlphaFoldDB" id="A0A318ENZ2"/>
<name>A0A318ENZ2_9GAMM</name>
<evidence type="ECO:0000313" key="2">
    <source>
        <dbReference type="EMBL" id="PXV71226.1"/>
    </source>
</evidence>
<feature type="chain" id="PRO_5016266601" description="Cytochrome c domain-containing protein" evidence="1">
    <location>
        <begin position="23"/>
        <end position="336"/>
    </location>
</feature>
<evidence type="ECO:0008006" key="4">
    <source>
        <dbReference type="Google" id="ProtNLM"/>
    </source>
</evidence>
<keyword evidence="1" id="KW-0732">Signal</keyword>
<keyword evidence="3" id="KW-1185">Reference proteome</keyword>
<dbReference type="RefSeq" id="WP_110263364.1">
    <property type="nucleotide sequence ID" value="NZ_CAKZQT010000007.1"/>
</dbReference>